<dbReference type="PROSITE" id="PS50072">
    <property type="entry name" value="CSA_PPIASE_2"/>
    <property type="match status" value="1"/>
</dbReference>
<accession>A0AAV2PNQ7</accession>
<evidence type="ECO:0000256" key="2">
    <source>
        <dbReference type="ARBA" id="ARBA00022771"/>
    </source>
</evidence>
<evidence type="ECO:0000313" key="13">
    <source>
        <dbReference type="Proteomes" id="UP001497623"/>
    </source>
</evidence>
<name>A0AAV2PNQ7_MEGNR</name>
<dbReference type="GO" id="GO:0016018">
    <property type="term" value="F:cyclosporin A binding"/>
    <property type="evidence" value="ECO:0007669"/>
    <property type="project" value="TreeGrafter"/>
</dbReference>
<gene>
    <name evidence="12" type="ORF">MNOR_LOCUS1275</name>
</gene>
<dbReference type="PROSITE" id="PS50102">
    <property type="entry name" value="RRM"/>
    <property type="match status" value="1"/>
</dbReference>
<keyword evidence="3" id="KW-0862">Zinc</keyword>
<keyword evidence="13" id="KW-1185">Reference proteome</keyword>
<dbReference type="PANTHER" id="PTHR11071:SF561">
    <property type="entry name" value="PEPTIDYL-PROLYL CIS-TRANS ISOMERASE D-RELATED"/>
    <property type="match status" value="1"/>
</dbReference>
<dbReference type="Proteomes" id="UP001497623">
    <property type="component" value="Unassembled WGS sequence"/>
</dbReference>
<dbReference type="SUPFAM" id="SSF50891">
    <property type="entry name" value="Cyclophilin-like"/>
    <property type="match status" value="1"/>
</dbReference>
<evidence type="ECO:0000256" key="6">
    <source>
        <dbReference type="PROSITE-ProRule" id="PRU00175"/>
    </source>
</evidence>
<dbReference type="GO" id="GO:0003723">
    <property type="term" value="F:RNA binding"/>
    <property type="evidence" value="ECO:0007669"/>
    <property type="project" value="UniProtKB-UniRule"/>
</dbReference>
<dbReference type="AlphaFoldDB" id="A0AAV2PNQ7"/>
<keyword evidence="1" id="KW-0479">Metal-binding</keyword>
<reference evidence="12 13" key="1">
    <citation type="submission" date="2024-05" db="EMBL/GenBank/DDBJ databases">
        <authorList>
            <person name="Wallberg A."/>
        </authorList>
    </citation>
    <scope>NUCLEOTIDE SEQUENCE [LARGE SCALE GENOMIC DNA]</scope>
</reference>
<dbReference type="SUPFAM" id="SSF54928">
    <property type="entry name" value="RNA-binding domain, RBD"/>
    <property type="match status" value="1"/>
</dbReference>
<keyword evidence="2 6" id="KW-0863">Zinc-finger</keyword>
<dbReference type="InterPro" id="IPR000504">
    <property type="entry name" value="RRM_dom"/>
</dbReference>
<dbReference type="Gene3D" id="2.40.100.10">
    <property type="entry name" value="Cyclophilin-like"/>
    <property type="match status" value="1"/>
</dbReference>
<feature type="region of interest" description="Disordered" evidence="8">
    <location>
        <begin position="679"/>
        <end position="727"/>
    </location>
</feature>
<evidence type="ECO:0000256" key="1">
    <source>
        <dbReference type="ARBA" id="ARBA00022723"/>
    </source>
</evidence>
<dbReference type="PROSITE" id="PS50089">
    <property type="entry name" value="ZF_RING_2"/>
    <property type="match status" value="1"/>
</dbReference>
<evidence type="ECO:0000256" key="4">
    <source>
        <dbReference type="ARBA" id="ARBA00022884"/>
    </source>
</evidence>
<evidence type="ECO:0000259" key="11">
    <source>
        <dbReference type="PROSITE" id="PS50102"/>
    </source>
</evidence>
<dbReference type="InterPro" id="IPR001841">
    <property type="entry name" value="Znf_RING"/>
</dbReference>
<dbReference type="InterPro" id="IPR035979">
    <property type="entry name" value="RBD_domain_sf"/>
</dbReference>
<dbReference type="InterPro" id="IPR013083">
    <property type="entry name" value="Znf_RING/FYVE/PHD"/>
</dbReference>
<dbReference type="Gene3D" id="3.30.70.330">
    <property type="match status" value="1"/>
</dbReference>
<evidence type="ECO:0000256" key="8">
    <source>
        <dbReference type="SAM" id="MobiDB-lite"/>
    </source>
</evidence>
<feature type="compositionally biased region" description="Pro residues" evidence="8">
    <location>
        <begin position="160"/>
        <end position="171"/>
    </location>
</feature>
<dbReference type="InterPro" id="IPR017907">
    <property type="entry name" value="Znf_RING_CS"/>
</dbReference>
<evidence type="ECO:0000259" key="10">
    <source>
        <dbReference type="PROSITE" id="PS50089"/>
    </source>
</evidence>
<dbReference type="GO" id="GO:0006457">
    <property type="term" value="P:protein folding"/>
    <property type="evidence" value="ECO:0007669"/>
    <property type="project" value="TreeGrafter"/>
</dbReference>
<dbReference type="CDD" id="cd16564">
    <property type="entry name" value="RING-HC_RNF222"/>
    <property type="match status" value="1"/>
</dbReference>
<dbReference type="SUPFAM" id="SSF57850">
    <property type="entry name" value="RING/U-box"/>
    <property type="match status" value="1"/>
</dbReference>
<feature type="domain" description="RRM" evidence="11">
    <location>
        <begin position="17"/>
        <end position="89"/>
    </location>
</feature>
<dbReference type="PROSITE" id="PS00518">
    <property type="entry name" value="ZF_RING_1"/>
    <property type="match status" value="1"/>
</dbReference>
<feature type="compositionally biased region" description="Low complexity" evidence="8">
    <location>
        <begin position="178"/>
        <end position="202"/>
    </location>
</feature>
<feature type="compositionally biased region" description="Basic and acidic residues" evidence="8">
    <location>
        <begin position="682"/>
        <end position="693"/>
    </location>
</feature>
<dbReference type="Pfam" id="PF00076">
    <property type="entry name" value="RRM_1"/>
    <property type="match status" value="1"/>
</dbReference>
<evidence type="ECO:0000256" key="3">
    <source>
        <dbReference type="ARBA" id="ARBA00022833"/>
    </source>
</evidence>
<evidence type="ECO:0000256" key="7">
    <source>
        <dbReference type="PROSITE-ProRule" id="PRU00176"/>
    </source>
</evidence>
<proteinExistence type="predicted"/>
<comment type="caution">
    <text evidence="12">The sequence shown here is derived from an EMBL/GenBank/DDBJ whole genome shotgun (WGS) entry which is preliminary data.</text>
</comment>
<dbReference type="InterPro" id="IPR002130">
    <property type="entry name" value="Cyclophilin-type_PPIase_dom"/>
</dbReference>
<dbReference type="PANTHER" id="PTHR11071">
    <property type="entry name" value="PEPTIDYL-PROLYL CIS-TRANS ISOMERASE"/>
    <property type="match status" value="1"/>
</dbReference>
<dbReference type="GO" id="GO:0003755">
    <property type="term" value="F:peptidyl-prolyl cis-trans isomerase activity"/>
    <property type="evidence" value="ECO:0007669"/>
    <property type="project" value="InterPro"/>
</dbReference>
<protein>
    <recommendedName>
        <fullName evidence="5">Cyclophilin E</fullName>
    </recommendedName>
</protein>
<dbReference type="Gene3D" id="3.30.40.10">
    <property type="entry name" value="Zinc/RING finger domain, C3HC4 (zinc finger)"/>
    <property type="match status" value="1"/>
</dbReference>
<dbReference type="EMBL" id="CAXKWB010000335">
    <property type="protein sequence ID" value="CAL4060347.1"/>
    <property type="molecule type" value="Genomic_DNA"/>
</dbReference>
<dbReference type="InterPro" id="IPR029000">
    <property type="entry name" value="Cyclophilin-like_dom_sf"/>
</dbReference>
<feature type="domain" description="PPIase cyclophilin-type" evidence="9">
    <location>
        <begin position="738"/>
        <end position="895"/>
    </location>
</feature>
<evidence type="ECO:0000256" key="5">
    <source>
        <dbReference type="ARBA" id="ARBA00049785"/>
    </source>
</evidence>
<evidence type="ECO:0000259" key="9">
    <source>
        <dbReference type="PROSITE" id="PS50072"/>
    </source>
</evidence>
<feature type="domain" description="RING-type" evidence="10">
    <location>
        <begin position="264"/>
        <end position="304"/>
    </location>
</feature>
<feature type="compositionally biased region" description="Low complexity" evidence="8">
    <location>
        <begin position="694"/>
        <end position="704"/>
    </location>
</feature>
<dbReference type="GO" id="GO:0008270">
    <property type="term" value="F:zinc ion binding"/>
    <property type="evidence" value="ECO:0007669"/>
    <property type="project" value="UniProtKB-KW"/>
</dbReference>
<evidence type="ECO:0000313" key="12">
    <source>
        <dbReference type="EMBL" id="CAL4060347.1"/>
    </source>
</evidence>
<dbReference type="Pfam" id="PF00160">
    <property type="entry name" value="Pro_isomerase"/>
    <property type="match status" value="1"/>
</dbReference>
<dbReference type="InterPro" id="IPR012677">
    <property type="entry name" value="Nucleotide-bd_a/b_plait_sf"/>
</dbReference>
<organism evidence="12 13">
    <name type="scientific">Meganyctiphanes norvegica</name>
    <name type="common">Northern krill</name>
    <name type="synonym">Thysanopoda norvegica</name>
    <dbReference type="NCBI Taxonomy" id="48144"/>
    <lineage>
        <taxon>Eukaryota</taxon>
        <taxon>Metazoa</taxon>
        <taxon>Ecdysozoa</taxon>
        <taxon>Arthropoda</taxon>
        <taxon>Crustacea</taxon>
        <taxon>Multicrustacea</taxon>
        <taxon>Malacostraca</taxon>
        <taxon>Eumalacostraca</taxon>
        <taxon>Eucarida</taxon>
        <taxon>Euphausiacea</taxon>
        <taxon>Euphausiidae</taxon>
        <taxon>Meganyctiphanes</taxon>
    </lineage>
</organism>
<sequence length="896" mass="97563">MIVANTYDIMSDTIKTFKIFCGNLSGDATHEDLHYLFSAYGPVVEAVVMKGKFYGFVHMEHEGDGWRAICNLRGHKLKGKAMAVEPSINSKRVNPLQKQNIIGQGMNNLDDFDDFEFSMEHTEDYVEEEKRETSPILKTSEILPISEPCNLITNSTNTILPPPGLGSPPHFPNNSDCSSINHSSLNPSLNSGSSTSSPLPDNSLSRAIEEDLLLNRKSPQLFNHRQSPFSLQPHQKFPLFTAVDANSNSISSSQVSSKKDWSICSLCCTCYDDWQHKPKILSCGHTFCCDCLISLASATEVKCPSGCSYTTSLTEAGISGLTTNYTVPFKKSEELRSTPSPIMPPTFSQHNGSSSKKNEVCCTCLKSPPLISCSTNGHKLIGDSEAWELLGGQMRELLELVLQQLRTAMTMRAAMKDRLQSTLTSVEKFGEELRRKVEGEEMEEVLLQEQLADLTQANEVLREPRGSIQSLLDNFKTVHTYSSIIPTTYTQCHAITAINNATEAINITLKPSSLNTLSALGFSSEEAFAMTSSLEQHAMCGNNANVVLLYMLSDLLASRMIQLTSIGASSIPSFSPALSSKPPPPPGLLPMSPRHIVDSSIIAHNKHGQSRCNDMSLNVEDIVFKVTEAIETGTDLPPIGSPDVLSGFSSCTDSNITPTITSFMSLGLSNLKILASDEKEESDQVEKSSEKDSFSSAPSSSFAEAAKKPAKPTPKIPVNNVTKPSASISKTGKFPNCWMSVSINGINVGRIIFELRPDKAPKMCENFLGLCISKPGYGYKGCHFFKSGDGILAGGDVEHDDGTGGYSIYDKKPFEADLCPLKDEVGMVRFKGAGTSDTGRGMVGSQFMIWCTDREFKKFAFSLVFGKVIDGLEVAKKASSVNVHRTSVIIEDCGTV</sequence>
<dbReference type="SMART" id="SM00360">
    <property type="entry name" value="RRM"/>
    <property type="match status" value="1"/>
</dbReference>
<feature type="region of interest" description="Disordered" evidence="8">
    <location>
        <begin position="154"/>
        <end position="202"/>
    </location>
</feature>
<dbReference type="GO" id="GO:0005737">
    <property type="term" value="C:cytoplasm"/>
    <property type="evidence" value="ECO:0007669"/>
    <property type="project" value="TreeGrafter"/>
</dbReference>
<keyword evidence="4 7" id="KW-0694">RNA-binding</keyword>